<evidence type="ECO:0000313" key="1">
    <source>
        <dbReference type="EMBL" id="GHA11344.1"/>
    </source>
</evidence>
<dbReference type="RefSeq" id="WP_189422569.1">
    <property type="nucleotide sequence ID" value="NZ_BMZE01000001.1"/>
</dbReference>
<dbReference type="EMBL" id="BMZE01000001">
    <property type="protein sequence ID" value="GHA11344.1"/>
    <property type="molecule type" value="Genomic_DNA"/>
</dbReference>
<evidence type="ECO:0000313" key="2">
    <source>
        <dbReference type="Proteomes" id="UP000646579"/>
    </source>
</evidence>
<accession>A0A918RU93</accession>
<dbReference type="Proteomes" id="UP000646579">
    <property type="component" value="Unassembled WGS sequence"/>
</dbReference>
<sequence length="54" mass="6517">MANHEAADQIRRVLNNELYDVERYMRSGDIDRAKRELEDANDKLKRIMNQLLRE</sequence>
<keyword evidence="2" id="KW-1185">Reference proteome</keyword>
<comment type="caution">
    <text evidence="1">The sequence shown here is derived from an EMBL/GenBank/DDBJ whole genome shotgun (WGS) entry which is preliminary data.</text>
</comment>
<proteinExistence type="predicted"/>
<dbReference type="AlphaFoldDB" id="A0A918RU93"/>
<protein>
    <submittedName>
        <fullName evidence="1">Uncharacterized protein</fullName>
    </submittedName>
</protein>
<gene>
    <name evidence="1" type="ORF">GCM10007989_02060</name>
</gene>
<reference evidence="1" key="1">
    <citation type="journal article" date="2014" name="Int. J. Syst. Evol. Microbiol.">
        <title>Complete genome sequence of Corynebacterium casei LMG S-19264T (=DSM 44701T), isolated from a smear-ripened cheese.</title>
        <authorList>
            <consortium name="US DOE Joint Genome Institute (JGI-PGF)"/>
            <person name="Walter F."/>
            <person name="Albersmeier A."/>
            <person name="Kalinowski J."/>
            <person name="Ruckert C."/>
        </authorList>
    </citation>
    <scope>NUCLEOTIDE SEQUENCE</scope>
    <source>
        <strain evidence="1">KCTC 32437</strain>
    </source>
</reference>
<name>A0A918RU93_9HYPH</name>
<reference evidence="1" key="2">
    <citation type="submission" date="2020-09" db="EMBL/GenBank/DDBJ databases">
        <authorList>
            <person name="Sun Q."/>
            <person name="Kim S."/>
        </authorList>
    </citation>
    <scope>NUCLEOTIDE SEQUENCE</scope>
    <source>
        <strain evidence="1">KCTC 32437</strain>
    </source>
</reference>
<organism evidence="1 2">
    <name type="scientific">Devosia pacifica</name>
    <dbReference type="NCBI Taxonomy" id="1335967"/>
    <lineage>
        <taxon>Bacteria</taxon>
        <taxon>Pseudomonadati</taxon>
        <taxon>Pseudomonadota</taxon>
        <taxon>Alphaproteobacteria</taxon>
        <taxon>Hyphomicrobiales</taxon>
        <taxon>Devosiaceae</taxon>
        <taxon>Devosia</taxon>
    </lineage>
</organism>